<dbReference type="Proteomes" id="UP001152888">
    <property type="component" value="Unassembled WGS sequence"/>
</dbReference>
<reference evidence="1" key="1">
    <citation type="submission" date="2022-03" db="EMBL/GenBank/DDBJ databases">
        <authorList>
            <person name="Sayadi A."/>
        </authorList>
    </citation>
    <scope>NUCLEOTIDE SEQUENCE</scope>
</reference>
<evidence type="ECO:0000313" key="2">
    <source>
        <dbReference type="Proteomes" id="UP001152888"/>
    </source>
</evidence>
<dbReference type="EMBL" id="CAKOFQ010011777">
    <property type="protein sequence ID" value="CAH2021051.1"/>
    <property type="molecule type" value="Genomic_DNA"/>
</dbReference>
<keyword evidence="2" id="KW-1185">Reference proteome</keyword>
<sequence>MLLQCLQQLNCLLSERCTNLNTYFQGHTFYHSRLQGHISRLYFKVAFQGHISRPCFKVTFQGHISRLNMRSRLAPKVDCQGRSREHTNPTYLNVTRVRNDNCGNDLLF</sequence>
<comment type="caution">
    <text evidence="1">The sequence shown here is derived from an EMBL/GenBank/DDBJ whole genome shotgun (WGS) entry which is preliminary data.</text>
</comment>
<evidence type="ECO:0000313" key="1">
    <source>
        <dbReference type="EMBL" id="CAH2021051.1"/>
    </source>
</evidence>
<name>A0A9P0QIJ1_ACAOB</name>
<accession>A0A9P0QIJ1</accession>
<gene>
    <name evidence="1" type="ORF">ACAOBT_LOCUS38272</name>
</gene>
<organism evidence="1 2">
    <name type="scientific">Acanthoscelides obtectus</name>
    <name type="common">Bean weevil</name>
    <name type="synonym">Bruchus obtectus</name>
    <dbReference type="NCBI Taxonomy" id="200917"/>
    <lineage>
        <taxon>Eukaryota</taxon>
        <taxon>Metazoa</taxon>
        <taxon>Ecdysozoa</taxon>
        <taxon>Arthropoda</taxon>
        <taxon>Hexapoda</taxon>
        <taxon>Insecta</taxon>
        <taxon>Pterygota</taxon>
        <taxon>Neoptera</taxon>
        <taxon>Endopterygota</taxon>
        <taxon>Coleoptera</taxon>
        <taxon>Polyphaga</taxon>
        <taxon>Cucujiformia</taxon>
        <taxon>Chrysomeloidea</taxon>
        <taxon>Chrysomelidae</taxon>
        <taxon>Bruchinae</taxon>
        <taxon>Bruchini</taxon>
        <taxon>Acanthoscelides</taxon>
    </lineage>
</organism>
<proteinExistence type="predicted"/>
<protein>
    <submittedName>
        <fullName evidence="1">Uncharacterized protein</fullName>
    </submittedName>
</protein>
<dbReference type="AlphaFoldDB" id="A0A9P0QIJ1"/>